<feature type="region of interest" description="Disordered" evidence="1">
    <location>
        <begin position="274"/>
        <end position="317"/>
    </location>
</feature>
<protein>
    <submittedName>
        <fullName evidence="2">Uncharacterized protein</fullName>
    </submittedName>
</protein>
<dbReference type="EMBL" id="UOGG01000051">
    <property type="protein sequence ID" value="VAX28132.1"/>
    <property type="molecule type" value="Genomic_DNA"/>
</dbReference>
<feature type="compositionally biased region" description="Acidic residues" evidence="1">
    <location>
        <begin position="303"/>
        <end position="317"/>
    </location>
</feature>
<feature type="region of interest" description="Disordered" evidence="1">
    <location>
        <begin position="154"/>
        <end position="223"/>
    </location>
</feature>
<gene>
    <name evidence="2" type="ORF">MNBD_NITROSPINAE05-935</name>
</gene>
<evidence type="ECO:0000313" key="2">
    <source>
        <dbReference type="EMBL" id="VAX28132.1"/>
    </source>
</evidence>
<feature type="region of interest" description="Disordered" evidence="1">
    <location>
        <begin position="62"/>
        <end position="94"/>
    </location>
</feature>
<feature type="compositionally biased region" description="Basic and acidic residues" evidence="1">
    <location>
        <begin position="84"/>
        <end position="94"/>
    </location>
</feature>
<organism evidence="2">
    <name type="scientific">hydrothermal vent metagenome</name>
    <dbReference type="NCBI Taxonomy" id="652676"/>
    <lineage>
        <taxon>unclassified sequences</taxon>
        <taxon>metagenomes</taxon>
        <taxon>ecological metagenomes</taxon>
    </lineage>
</organism>
<name>A0A3B1CIT4_9ZZZZ</name>
<sequence>MQCSRCSYIQFRSSSKCANCGYDFKKLKSGNVAEVENTFTIFATAGAVAGSDFNETAAAGLDEGYQEESATTDMEGTELYGSPSDEHENQSEDDHFGDFALDLSEADNPDSEGWNIGATLTEDLSATTNADPDDFLKDADLETGEFEVQGLGFDFNADSSQTEPEVSDDDAPGNTQATNEASPELDDFFLPDEPDSDEISLETELPDSDMEAETEPTYEEPVELKVPVVELPISEIEPTVPEVKLTVSEAEPTAPEVELHSSIELENLSLNLETDFSKVEPATEEQPKSPEASLDGLELRMDSDEDESSEEEPTPKD</sequence>
<dbReference type="AlphaFoldDB" id="A0A3B1CIT4"/>
<reference evidence="2" key="1">
    <citation type="submission" date="2018-06" db="EMBL/GenBank/DDBJ databases">
        <authorList>
            <person name="Zhirakovskaya E."/>
        </authorList>
    </citation>
    <scope>NUCLEOTIDE SEQUENCE</scope>
</reference>
<proteinExistence type="predicted"/>
<accession>A0A3B1CIT4</accession>
<evidence type="ECO:0000256" key="1">
    <source>
        <dbReference type="SAM" id="MobiDB-lite"/>
    </source>
</evidence>
<feature type="compositionally biased region" description="Acidic residues" evidence="1">
    <location>
        <begin position="183"/>
        <end position="221"/>
    </location>
</feature>